<dbReference type="SMART" id="SM01057">
    <property type="entry name" value="Carb_anhydrase"/>
    <property type="match status" value="1"/>
</dbReference>
<evidence type="ECO:0000313" key="3">
    <source>
        <dbReference type="EMBL" id="CAH2330474.1"/>
    </source>
</evidence>
<dbReference type="PROSITE" id="PS51144">
    <property type="entry name" value="ALPHA_CA_2"/>
    <property type="match status" value="1"/>
</dbReference>
<dbReference type="CDD" id="cd00326">
    <property type="entry name" value="alpha_CA"/>
    <property type="match status" value="1"/>
</dbReference>
<dbReference type="InterPro" id="IPR023561">
    <property type="entry name" value="Carbonic_anhydrase_a-class"/>
</dbReference>
<evidence type="ECO:0000313" key="4">
    <source>
        <dbReference type="Proteomes" id="UP001295444"/>
    </source>
</evidence>
<dbReference type="PANTHER" id="PTHR18952:SF280">
    <property type="entry name" value="CARBONIC ANHYDRASE"/>
    <property type="match status" value="1"/>
</dbReference>
<name>A0AAD1X0D6_PELCU</name>
<feature type="domain" description="Alpha-carbonic anhydrase" evidence="2">
    <location>
        <begin position="1"/>
        <end position="152"/>
    </location>
</feature>
<dbReference type="GO" id="GO:0008270">
    <property type="term" value="F:zinc ion binding"/>
    <property type="evidence" value="ECO:0007669"/>
    <property type="project" value="InterPro"/>
</dbReference>
<dbReference type="SUPFAM" id="SSF51069">
    <property type="entry name" value="Carbonic anhydrase"/>
    <property type="match status" value="1"/>
</dbReference>
<dbReference type="GO" id="GO:0005886">
    <property type="term" value="C:plasma membrane"/>
    <property type="evidence" value="ECO:0007669"/>
    <property type="project" value="TreeGrafter"/>
</dbReference>
<dbReference type="InterPro" id="IPR001148">
    <property type="entry name" value="CA_dom"/>
</dbReference>
<gene>
    <name evidence="3" type="ORF">PECUL_23A028285</name>
</gene>
<dbReference type="InterPro" id="IPR036398">
    <property type="entry name" value="CA_dom_sf"/>
</dbReference>
<organism evidence="3 4">
    <name type="scientific">Pelobates cultripes</name>
    <name type="common">Western spadefoot toad</name>
    <dbReference type="NCBI Taxonomy" id="61616"/>
    <lineage>
        <taxon>Eukaryota</taxon>
        <taxon>Metazoa</taxon>
        <taxon>Chordata</taxon>
        <taxon>Craniata</taxon>
        <taxon>Vertebrata</taxon>
        <taxon>Euteleostomi</taxon>
        <taxon>Amphibia</taxon>
        <taxon>Batrachia</taxon>
        <taxon>Anura</taxon>
        <taxon>Pelobatoidea</taxon>
        <taxon>Pelobatidae</taxon>
        <taxon>Pelobates</taxon>
    </lineage>
</organism>
<evidence type="ECO:0000259" key="2">
    <source>
        <dbReference type="PROSITE" id="PS51144"/>
    </source>
</evidence>
<dbReference type="GO" id="GO:0004089">
    <property type="term" value="F:carbonate dehydratase activity"/>
    <property type="evidence" value="ECO:0007669"/>
    <property type="project" value="InterPro"/>
</dbReference>
<dbReference type="Pfam" id="PF00194">
    <property type="entry name" value="Carb_anhydrase"/>
    <property type="match status" value="1"/>
</dbReference>
<protein>
    <submittedName>
        <fullName evidence="3">Carbonic anhydrase 4</fullName>
    </submittedName>
</protein>
<reference evidence="3" key="1">
    <citation type="submission" date="2022-03" db="EMBL/GenBank/DDBJ databases">
        <authorList>
            <person name="Alioto T."/>
            <person name="Alioto T."/>
            <person name="Gomez Garrido J."/>
        </authorList>
    </citation>
    <scope>NUCLEOTIDE SEQUENCE</scope>
</reference>
<dbReference type="PANTHER" id="PTHR18952">
    <property type="entry name" value="CARBONIC ANHYDRASE"/>
    <property type="match status" value="1"/>
</dbReference>
<comment type="similarity">
    <text evidence="1">Belongs to the alpha-carbonic anhydrase family.</text>
</comment>
<comment type="caution">
    <text evidence="3">The sequence shown here is derived from an EMBL/GenBank/DDBJ whole genome shotgun (WGS) entry which is preliminary data.</text>
</comment>
<dbReference type="Gene3D" id="3.10.200.10">
    <property type="entry name" value="Alpha carbonic anhydrase"/>
    <property type="match status" value="1"/>
</dbReference>
<dbReference type="EMBL" id="CAKOES020000669">
    <property type="protein sequence ID" value="CAH2330474.1"/>
    <property type="molecule type" value="Genomic_DNA"/>
</dbReference>
<sequence length="152" mass="16917">MLCVLYSSEPSTWSLHYDSCNLNWQSPINIVTNNVVTDANLRPIQITGVFGSSEAVVSNNGHTVEVTLSSDYILTGASLADPHKLAGFHIHFGSTQNNIGSEHYINNQGYPLEIHYVFYNTKYQDLTTAKTQSDGLAVVGALFQVRYEIFWL</sequence>
<dbReference type="Proteomes" id="UP001295444">
    <property type="component" value="Unassembled WGS sequence"/>
</dbReference>
<evidence type="ECO:0000256" key="1">
    <source>
        <dbReference type="ARBA" id="ARBA00010718"/>
    </source>
</evidence>
<dbReference type="AlphaFoldDB" id="A0AAD1X0D6"/>
<proteinExistence type="inferred from homology"/>
<accession>A0AAD1X0D6</accession>
<keyword evidence="4" id="KW-1185">Reference proteome</keyword>